<dbReference type="InterPro" id="IPR029063">
    <property type="entry name" value="SAM-dependent_MTases_sf"/>
</dbReference>
<dbReference type="Gene3D" id="6.10.250.3100">
    <property type="match status" value="1"/>
</dbReference>
<evidence type="ECO:0000313" key="3">
    <source>
        <dbReference type="EMBL" id="QKE63051.1"/>
    </source>
</evidence>
<dbReference type="GO" id="GO:0032259">
    <property type="term" value="P:methylation"/>
    <property type="evidence" value="ECO:0007669"/>
    <property type="project" value="UniProtKB-KW"/>
</dbReference>
<dbReference type="InterPro" id="IPR013630">
    <property type="entry name" value="Methyltransf_Zn-bd_dom_put"/>
</dbReference>
<dbReference type="Pfam" id="PF13489">
    <property type="entry name" value="Methyltransf_23"/>
    <property type="match status" value="1"/>
</dbReference>
<dbReference type="PANTHER" id="PTHR43861">
    <property type="entry name" value="TRANS-ACONITATE 2-METHYLTRANSFERASE-RELATED"/>
    <property type="match status" value="1"/>
</dbReference>
<dbReference type="GO" id="GO:0008168">
    <property type="term" value="F:methyltransferase activity"/>
    <property type="evidence" value="ECO:0007669"/>
    <property type="project" value="UniProtKB-KW"/>
</dbReference>
<sequence length="415" mass="45278">MNCRGCGAHLHLPLIDLGTAPPSNAYVSSEQLNQAEQWVPLRVLVCDGCWLVQTEDYRAADSLFDADYAYFSSFSSSWLKHAERYVAQMVERFGLTAHSRVVEIAANDGYLLQYVAQRGIACLGIEPTASTAKAAREKGLEIRELFFGEAVAAGLVADGWSADLMAANNVLAHVPDINDFLKGFATLLKADGVATFEFPHLLRLMAEDQFDTLYHEHYSYLSLTAVQNLCVRNGLAIFDVEELPTHGGSLRVFVQRVSGGRSVAPAVAALLAQEEASGVRTAEFYASLAPAAERIKHELLRFLLQAKADGKKVVGYGAAAKGNTLLNYAGVRGDLLAWVADANPHKQGKFLPGSRIPIVEPARIAAEKPDYVLVLPWNLLAEVREQQAAISSWGGRFVVAVPKLRELDVQYSAEF</sequence>
<organism evidence="3 4">
    <name type="scientific">Aquipseudomonas campi</name>
    <dbReference type="NCBI Taxonomy" id="2731681"/>
    <lineage>
        <taxon>Bacteria</taxon>
        <taxon>Pseudomonadati</taxon>
        <taxon>Pseudomonadota</taxon>
        <taxon>Gammaproteobacteria</taxon>
        <taxon>Pseudomonadales</taxon>
        <taxon>Pseudomonadaceae</taxon>
        <taxon>Aquipseudomonas</taxon>
    </lineage>
</organism>
<keyword evidence="3" id="KW-0808">Transferase</keyword>
<feature type="domain" description="C-methyltransferase" evidence="2">
    <location>
        <begin position="244"/>
        <end position="402"/>
    </location>
</feature>
<protein>
    <submittedName>
        <fullName evidence="3">Class I SAM-dependent methyltransferase</fullName>
    </submittedName>
</protein>
<dbReference type="EMBL" id="CP053697">
    <property type="protein sequence ID" value="QKE63051.1"/>
    <property type="molecule type" value="Genomic_DNA"/>
</dbReference>
<reference evidence="3" key="1">
    <citation type="submission" date="2020-07" db="EMBL/GenBank/DDBJ databases">
        <title>Nitrate ammonifying Pseudomonas campi sp. nov. isolated from German agricultural grassland.</title>
        <authorList>
            <person name="Timsy T."/>
            <person name="Ulrich A."/>
            <person name="Spanner T."/>
            <person name="Foesel B."/>
            <person name="Kolb S."/>
            <person name="Horn M.A."/>
            <person name="Behrendt U."/>
        </authorList>
    </citation>
    <scope>NUCLEOTIDE SEQUENCE</scope>
    <source>
        <strain evidence="3">S1-A32-2</strain>
    </source>
</reference>
<accession>A0A6M8F750</accession>
<keyword evidence="4" id="KW-1185">Reference proteome</keyword>
<dbReference type="InterPro" id="IPR013691">
    <property type="entry name" value="MeTrfase_14"/>
</dbReference>
<dbReference type="Proteomes" id="UP000501379">
    <property type="component" value="Chromosome"/>
</dbReference>
<dbReference type="SUPFAM" id="SSF53335">
    <property type="entry name" value="S-adenosyl-L-methionine-dependent methyltransferases"/>
    <property type="match status" value="1"/>
</dbReference>
<dbReference type="Pfam" id="PF08484">
    <property type="entry name" value="Methyltransf_14"/>
    <property type="match status" value="1"/>
</dbReference>
<dbReference type="Gene3D" id="3.40.50.720">
    <property type="entry name" value="NAD(P)-binding Rossmann-like Domain"/>
    <property type="match status" value="1"/>
</dbReference>
<dbReference type="Pfam" id="PF08421">
    <property type="entry name" value="Methyltransf_13"/>
    <property type="match status" value="1"/>
</dbReference>
<dbReference type="KEGG" id="pcam:HNE05_06645"/>
<dbReference type="PANTHER" id="PTHR43861:SF5">
    <property type="entry name" value="BLL5978 PROTEIN"/>
    <property type="match status" value="1"/>
</dbReference>
<evidence type="ECO:0000259" key="2">
    <source>
        <dbReference type="Pfam" id="PF08484"/>
    </source>
</evidence>
<evidence type="ECO:0000313" key="4">
    <source>
        <dbReference type="Proteomes" id="UP000501379"/>
    </source>
</evidence>
<dbReference type="Gene3D" id="6.20.50.110">
    <property type="entry name" value="Methyltransferase, zinc-binding domain"/>
    <property type="match status" value="1"/>
</dbReference>
<dbReference type="RefSeq" id="WP_173205883.1">
    <property type="nucleotide sequence ID" value="NZ_CP053697.2"/>
</dbReference>
<dbReference type="AlphaFoldDB" id="A0A6M8F750"/>
<dbReference type="InterPro" id="IPR038576">
    <property type="entry name" value="Methyltransf_Zn-bd_dom_put_sf"/>
</dbReference>
<proteinExistence type="predicted"/>
<keyword evidence="3" id="KW-0489">Methyltransferase</keyword>
<evidence type="ECO:0000259" key="1">
    <source>
        <dbReference type="Pfam" id="PF08421"/>
    </source>
</evidence>
<dbReference type="Gene3D" id="3.40.50.150">
    <property type="entry name" value="Vaccinia Virus protein VP39"/>
    <property type="match status" value="1"/>
</dbReference>
<gene>
    <name evidence="3" type="ORF">HNE05_06645</name>
</gene>
<name>A0A6M8F750_9GAMM</name>
<feature type="domain" description="Methyltransferase putative zinc binding" evidence="1">
    <location>
        <begin position="3"/>
        <end position="64"/>
    </location>
</feature>